<dbReference type="InterPro" id="IPR036063">
    <property type="entry name" value="Smr_dom_sf"/>
</dbReference>
<dbReference type="PANTHER" id="PTHR47417:SF1">
    <property type="entry name" value="SMR DOMAIN-CONTAINING PROTEIN YPL199C"/>
    <property type="match status" value="1"/>
</dbReference>
<sequence length="195" mass="21658">MGNQPSAIQFQPAIDSRNEQLEAANHSRYLAAEEAKFIRESEEEAESARASGHTAAAEDLEKQADIHRVRMHEHNQAAAKAVFFANNPSRDSHVLLLHGLSTNEAIPLVRNHIARLYNIDSIKHIVILTGLERISQDIIQSFWPAAERAMREFDVDIQCNKPSDGVVYIKFGDSTGGDPSDSLLGEDFLQTDIPT</sequence>
<dbReference type="GeneID" id="75915038"/>
<dbReference type="Gene3D" id="3.30.1370.110">
    <property type="match status" value="1"/>
</dbReference>
<dbReference type="PANTHER" id="PTHR47417">
    <property type="entry name" value="SMR DOMAIN-CONTAINING PROTEIN YPL199C"/>
    <property type="match status" value="1"/>
</dbReference>
<dbReference type="RefSeq" id="XP_051443916.1">
    <property type="nucleotide sequence ID" value="XM_051589693.1"/>
</dbReference>
<reference evidence="1" key="1">
    <citation type="submission" date="2021-06" db="EMBL/GenBank/DDBJ databases">
        <authorList>
            <consortium name="DOE Joint Genome Institute"/>
            <person name="Mondo S.J."/>
            <person name="Amses K.R."/>
            <person name="Simmons D.R."/>
            <person name="Longcore J.E."/>
            <person name="Seto K."/>
            <person name="Alves G.H."/>
            <person name="Bonds A.E."/>
            <person name="Quandt C.A."/>
            <person name="Davis W.J."/>
            <person name="Chang Y."/>
            <person name="Letcher P.M."/>
            <person name="Powell M.J."/>
            <person name="Kuo A."/>
            <person name="Labutti K."/>
            <person name="Pangilinan J."/>
            <person name="Andreopoulos W."/>
            <person name="Tritt A."/>
            <person name="Riley R."/>
            <person name="Hundley H."/>
            <person name="Johnson J."/>
            <person name="Lipzen A."/>
            <person name="Barry K."/>
            <person name="Berbee M.L."/>
            <person name="Buchler N.E."/>
            <person name="Grigoriev I.V."/>
            <person name="Spatafora J.W."/>
            <person name="Stajich J.E."/>
            <person name="James T.Y."/>
        </authorList>
    </citation>
    <scope>NUCLEOTIDE SEQUENCE</scope>
    <source>
        <strain evidence="1">AG</strain>
    </source>
</reference>
<dbReference type="EMBL" id="MU620925">
    <property type="protein sequence ID" value="KAI8578912.1"/>
    <property type="molecule type" value="Genomic_DNA"/>
</dbReference>
<reference evidence="1" key="2">
    <citation type="journal article" date="2022" name="Proc. Natl. Acad. Sci. U.S.A.">
        <title>Diploid-dominant life cycles characterize the early evolution of Fungi.</title>
        <authorList>
            <person name="Amses K.R."/>
            <person name="Simmons D.R."/>
            <person name="Longcore J.E."/>
            <person name="Mondo S.J."/>
            <person name="Seto K."/>
            <person name="Jeronimo G.H."/>
            <person name="Bonds A.E."/>
            <person name="Quandt C.A."/>
            <person name="Davis W.J."/>
            <person name="Chang Y."/>
            <person name="Federici B.A."/>
            <person name="Kuo A."/>
            <person name="LaButti K."/>
            <person name="Pangilinan J."/>
            <person name="Andreopoulos W."/>
            <person name="Tritt A."/>
            <person name="Riley R."/>
            <person name="Hundley H."/>
            <person name="Johnson J."/>
            <person name="Lipzen A."/>
            <person name="Barry K."/>
            <person name="Lang B.F."/>
            <person name="Cuomo C.A."/>
            <person name="Buchler N.E."/>
            <person name="Grigoriev I.V."/>
            <person name="Spatafora J.W."/>
            <person name="Stajich J.E."/>
            <person name="James T.Y."/>
        </authorList>
    </citation>
    <scope>NUCLEOTIDE SEQUENCE</scope>
    <source>
        <strain evidence="1">AG</strain>
    </source>
</reference>
<name>A0AAD5HCB5_UMBRA</name>
<dbReference type="AlphaFoldDB" id="A0AAD5HCB5"/>
<dbReference type="InterPro" id="IPR053020">
    <property type="entry name" value="Smr_domain_protein"/>
</dbReference>
<dbReference type="Proteomes" id="UP001206595">
    <property type="component" value="Unassembled WGS sequence"/>
</dbReference>
<comment type="caution">
    <text evidence="1">The sequence shown here is derived from an EMBL/GenBank/DDBJ whole genome shotgun (WGS) entry which is preliminary data.</text>
</comment>
<proteinExistence type="predicted"/>
<protein>
    <recommendedName>
        <fullName evidence="3">Smr domain-containing protein</fullName>
    </recommendedName>
</protein>
<evidence type="ECO:0000313" key="1">
    <source>
        <dbReference type="EMBL" id="KAI8578912.1"/>
    </source>
</evidence>
<keyword evidence="2" id="KW-1185">Reference proteome</keyword>
<organism evidence="1 2">
    <name type="scientific">Umbelopsis ramanniana AG</name>
    <dbReference type="NCBI Taxonomy" id="1314678"/>
    <lineage>
        <taxon>Eukaryota</taxon>
        <taxon>Fungi</taxon>
        <taxon>Fungi incertae sedis</taxon>
        <taxon>Mucoromycota</taxon>
        <taxon>Mucoromycotina</taxon>
        <taxon>Umbelopsidomycetes</taxon>
        <taxon>Umbelopsidales</taxon>
        <taxon>Umbelopsidaceae</taxon>
        <taxon>Umbelopsis</taxon>
    </lineage>
</organism>
<accession>A0AAD5HCB5</accession>
<evidence type="ECO:0000313" key="2">
    <source>
        <dbReference type="Proteomes" id="UP001206595"/>
    </source>
</evidence>
<gene>
    <name evidence="1" type="ORF">K450DRAFT_245102</name>
</gene>
<evidence type="ECO:0008006" key="3">
    <source>
        <dbReference type="Google" id="ProtNLM"/>
    </source>
</evidence>